<comment type="similarity">
    <text evidence="10 11">Belongs to the TER reductase family.</text>
</comment>
<proteinExistence type="inferred from homology"/>
<feature type="binding site" evidence="11">
    <location>
        <begin position="104"/>
        <end position="109"/>
    </location>
    <ligand>
        <name>NAD(+)</name>
        <dbReference type="ChEBI" id="CHEBI:57540"/>
    </ligand>
</feature>
<feature type="domain" description="Enoyl reductase FAD binding" evidence="12">
    <location>
        <begin position="386"/>
        <end position="449"/>
    </location>
</feature>
<evidence type="ECO:0000256" key="8">
    <source>
        <dbReference type="ARBA" id="ARBA00048302"/>
    </source>
</evidence>
<keyword evidence="4 11" id="KW-0560">Oxidoreductase</keyword>
<reference evidence="15 16" key="1">
    <citation type="journal article" date="2005" name="Nucleic Acids Res.">
        <title>The genome sequence of Xanthomonas oryzae pathovar oryzae KACC10331, the bacterial blight pathogen of rice.</title>
        <authorList>
            <person name="Lee B.M."/>
            <person name="Park Y.J."/>
            <person name="Park D.S."/>
            <person name="Kang H.W."/>
            <person name="Kim J.G."/>
            <person name="Song E.S."/>
            <person name="Park I.C."/>
            <person name="Yoon U.H."/>
            <person name="Hahn J.H."/>
            <person name="Koo B.S."/>
            <person name="Lee G.B."/>
            <person name="Kim H."/>
            <person name="Park H.S."/>
            <person name="Yoon K.O."/>
            <person name="Kim J.H."/>
            <person name="Jung C.H."/>
            <person name="Koh N.H."/>
            <person name="Seo J.S."/>
            <person name="Go S.J."/>
        </authorList>
    </citation>
    <scope>NUCLEOTIDE SEQUENCE [LARGE SCALE GENOMIC DNA]</scope>
    <source>
        <strain evidence="16">KACC10331 / KXO85</strain>
    </source>
</reference>
<evidence type="ECO:0000256" key="6">
    <source>
        <dbReference type="ARBA" id="ARBA00023098"/>
    </source>
</evidence>
<feature type="binding site" evidence="11">
    <location>
        <position position="282"/>
    </location>
    <ligand>
        <name>substrate</name>
    </ligand>
</feature>
<evidence type="ECO:0000256" key="10">
    <source>
        <dbReference type="ARBA" id="ARBA00060887"/>
    </source>
</evidence>
<evidence type="ECO:0000256" key="11">
    <source>
        <dbReference type="HAMAP-Rule" id="MF_01838"/>
    </source>
</evidence>
<feature type="binding site" evidence="11">
    <location>
        <begin position="167"/>
        <end position="168"/>
    </location>
    <ligand>
        <name>NAD(+)</name>
        <dbReference type="ChEBI" id="CHEBI:57540"/>
    </ligand>
</feature>
<dbReference type="GO" id="GO:0050343">
    <property type="term" value="F:trans-2-enoyl-CoA reductase (NADH) activity"/>
    <property type="evidence" value="ECO:0007669"/>
    <property type="project" value="UniProtKB-EC"/>
</dbReference>
<comment type="catalytic activity">
    <reaction evidence="8">
        <text>a 2,3-saturated acyl-CoA + NAD(+) = a (2E)-enoyl-CoA + NADH + H(+)</text>
        <dbReference type="Rhea" id="RHEA:18177"/>
        <dbReference type="ChEBI" id="CHEBI:15378"/>
        <dbReference type="ChEBI" id="CHEBI:57540"/>
        <dbReference type="ChEBI" id="CHEBI:57945"/>
        <dbReference type="ChEBI" id="CHEBI:58856"/>
        <dbReference type="ChEBI" id="CHEBI:65111"/>
        <dbReference type="EC" id="1.3.1.44"/>
    </reaction>
</comment>
<feature type="binding site" evidence="11">
    <location>
        <position position="301"/>
    </location>
    <ligand>
        <name>NAD(+)</name>
        <dbReference type="ChEBI" id="CHEBI:57540"/>
    </ligand>
</feature>
<evidence type="ECO:0000259" key="12">
    <source>
        <dbReference type="Pfam" id="PF07055"/>
    </source>
</evidence>
<comment type="catalytic activity">
    <reaction evidence="9 11">
        <text>a 2,3-saturated acyl-[ACP] + NAD(+) = a (2E)-enoyl-[ACP] + NADH + H(+)</text>
        <dbReference type="Rhea" id="RHEA:10240"/>
        <dbReference type="Rhea" id="RHEA-COMP:9925"/>
        <dbReference type="Rhea" id="RHEA-COMP:9926"/>
        <dbReference type="ChEBI" id="CHEBI:15378"/>
        <dbReference type="ChEBI" id="CHEBI:57540"/>
        <dbReference type="ChEBI" id="CHEBI:57945"/>
        <dbReference type="ChEBI" id="CHEBI:78784"/>
        <dbReference type="ChEBI" id="CHEBI:78785"/>
        <dbReference type="EC" id="1.3.1.9"/>
    </reaction>
</comment>
<dbReference type="AlphaFoldDB" id="Q5H6Y9"/>
<dbReference type="FunFam" id="3.40.50.720:FF:000221">
    <property type="entry name" value="Enoyl-[acyl-carrier-protein] reductase [NADH]"/>
    <property type="match status" value="1"/>
</dbReference>
<evidence type="ECO:0000259" key="14">
    <source>
        <dbReference type="Pfam" id="PF12242"/>
    </source>
</evidence>
<dbReference type="HOGENOM" id="CLU_057698_1_0_6"/>
<dbReference type="GO" id="GO:0004318">
    <property type="term" value="F:enoyl-[acyl-carrier-protein] reductase (NADH) activity"/>
    <property type="evidence" value="ECO:0007669"/>
    <property type="project" value="UniProtKB-UniRule"/>
</dbReference>
<dbReference type="STRING" id="291331.XOO0027"/>
<evidence type="ECO:0000256" key="7">
    <source>
        <dbReference type="ARBA" id="ARBA00023160"/>
    </source>
</evidence>
<dbReference type="Pfam" id="PF07055">
    <property type="entry name" value="Eno-Rase_FAD_bd"/>
    <property type="match status" value="1"/>
</dbReference>
<feature type="binding site" evidence="11">
    <location>
        <begin position="130"/>
        <end position="131"/>
    </location>
    <ligand>
        <name>NAD(+)</name>
        <dbReference type="ChEBI" id="CHEBI:57540"/>
    </ligand>
</feature>
<feature type="binding site" evidence="11">
    <location>
        <begin position="196"/>
        <end position="197"/>
    </location>
    <ligand>
        <name>NAD(+)</name>
        <dbReference type="ChEBI" id="CHEBI:57540"/>
    </ligand>
</feature>
<keyword evidence="16" id="KW-1185">Reference proteome</keyword>
<evidence type="ECO:0000256" key="9">
    <source>
        <dbReference type="ARBA" id="ARBA00048572"/>
    </source>
</evidence>
<evidence type="ECO:0000256" key="3">
    <source>
        <dbReference type="ARBA" id="ARBA00022832"/>
    </source>
</evidence>
<comment type="function">
    <text evidence="11">Involved in the final reduction of the elongation cycle of fatty acid synthesis (FAS II). Catalyzes the reduction of a carbon-carbon double bond in an enoyl moiety that is covalently linked to an acyl carrier protein (ACP).</text>
</comment>
<dbReference type="GO" id="GO:0006633">
    <property type="term" value="P:fatty acid biosynthetic process"/>
    <property type="evidence" value="ECO:0007669"/>
    <property type="project" value="UniProtKB-UniRule"/>
</dbReference>
<evidence type="ECO:0000256" key="5">
    <source>
        <dbReference type="ARBA" id="ARBA00023027"/>
    </source>
</evidence>
<name>Q5H6Y9_XANOR</name>
<organism evidence="15 16">
    <name type="scientific">Xanthomonas oryzae pv. oryzae (strain KACC10331 / KXO85)</name>
    <dbReference type="NCBI Taxonomy" id="291331"/>
    <lineage>
        <taxon>Bacteria</taxon>
        <taxon>Pseudomonadati</taxon>
        <taxon>Pseudomonadota</taxon>
        <taxon>Gammaproteobacteria</taxon>
        <taxon>Lysobacterales</taxon>
        <taxon>Lysobacteraceae</taxon>
        <taxon>Xanthomonas</taxon>
    </lineage>
</organism>
<evidence type="ECO:0000256" key="1">
    <source>
        <dbReference type="ARBA" id="ARBA00011245"/>
    </source>
</evidence>
<keyword evidence="5 11" id="KW-0520">NAD</keyword>
<keyword evidence="7 11" id="KW-0275">Fatty acid biosynthesis</keyword>
<gene>
    <name evidence="11" type="primary">fabV</name>
    <name evidence="15" type="ordered locus">XOO0027</name>
</gene>
<dbReference type="EMBL" id="AE013598">
    <property type="protein sequence ID" value="AAW73281.1"/>
    <property type="molecule type" value="Genomic_DNA"/>
</dbReference>
<evidence type="ECO:0000259" key="13">
    <source>
        <dbReference type="Pfam" id="PF12241"/>
    </source>
</evidence>
<dbReference type="UniPathway" id="UPA00094"/>
<dbReference type="InterPro" id="IPR010758">
    <property type="entry name" value="Trans-2-enoyl-CoA_reductase"/>
</dbReference>
<feature type="domain" description="Trans-2-enoyl-CoA reductase-like NAD(P)H binding" evidence="14">
    <location>
        <begin position="58"/>
        <end position="135"/>
    </location>
</feature>
<sequence>MRLLFEAVHARKRWHRTAPAAAFTRFHTAACVTHQAVSRAPHALRCRQHLADQESTLIIHPKVRGFICTTTHPLGCERNVLEQIAATRARGVRNDGPKKVLVIGASSGYGLASRITAAFGFGADTLGVFFEKPGTASKAGTAGWYNSAAFDKHAKAAGLYSKSINGDAFSDAARAQVIELIKTEMGGQVDLVVYSLASPVRKLPGSGEVKRSALKPIGQTYTATAIDTNKDTIIQASIEPASAQEIEDTITVMGGQDWELWIDALEGAGVLADGARSVAFSYIGTEITWPIYWHGALGKAKVDLDRTAQRLNARLAKHGGGANVAVLKSVVTQASAAIPVMPLYISMVYKIMKEKGLHEGTIEQLDRLFRERLYRQDGQPAEVDEVDEQNRLRLDDWELRDDVQDACKALWPQVTTENLFELTDYAGYKHEFLKLFGFGRTDVDYDADVATDVAFDCIELA</sequence>
<dbReference type="Gene3D" id="3.40.50.720">
    <property type="entry name" value="NAD(P)-binding Rossmann-like Domain"/>
    <property type="match status" value="1"/>
</dbReference>
<keyword evidence="3 11" id="KW-0276">Fatty acid metabolism</keyword>
<dbReference type="Pfam" id="PF12241">
    <property type="entry name" value="Enoyl_reductase"/>
    <property type="match status" value="1"/>
</dbReference>
<dbReference type="InterPro" id="IPR050048">
    <property type="entry name" value="FabV-like_NADH_b"/>
</dbReference>
<dbReference type="Proteomes" id="UP000006735">
    <property type="component" value="Chromosome"/>
</dbReference>
<dbReference type="InterPro" id="IPR024910">
    <property type="entry name" value="Enoyl-CoA_Rdtase_cat_dom"/>
</dbReference>
<dbReference type="PANTHER" id="PTHR37480:SF1">
    <property type="entry name" value="ENOYL-[ACYL-CARRIER-PROTEIN] REDUCTASE [NADH]"/>
    <property type="match status" value="1"/>
</dbReference>
<keyword evidence="6 11" id="KW-0443">Lipid metabolism</keyword>
<accession>Q5H6Y9</accession>
<dbReference type="InterPro" id="IPR024906">
    <property type="entry name" value="Eno_Rdtase_FAD-bd_dom"/>
</dbReference>
<dbReference type="NCBIfam" id="NF043048">
    <property type="entry name" value="EnoyACPredFabV"/>
    <property type="match status" value="1"/>
</dbReference>
<feature type="domain" description="Trans-2-enoyl-CoA reductase catalytic" evidence="13">
    <location>
        <begin position="138"/>
        <end position="374"/>
    </location>
</feature>
<evidence type="ECO:0000313" key="15">
    <source>
        <dbReference type="EMBL" id="AAW73281.1"/>
    </source>
</evidence>
<dbReference type="HAMAP" id="MF_01838">
    <property type="entry name" value="FabV_reductase"/>
    <property type="match status" value="1"/>
</dbReference>
<protein>
    <recommendedName>
        <fullName evidence="11">Enoyl-[acyl-carrier-protein] reductase [NADH]</fullName>
        <shortName evidence="11">ENR</shortName>
        <ecNumber evidence="11">1.3.1.9</ecNumber>
    </recommendedName>
</protein>
<dbReference type="PANTHER" id="PTHR37480">
    <property type="entry name" value="ENOYL-[ACYL-CARRIER-PROTEIN] REDUCTASE [NADH]"/>
    <property type="match status" value="1"/>
</dbReference>
<evidence type="ECO:0000313" key="16">
    <source>
        <dbReference type="Proteomes" id="UP000006735"/>
    </source>
</evidence>
<dbReference type="EC" id="1.3.1.9" evidence="11"/>
<comment type="subunit">
    <text evidence="1 11">Monomer.</text>
</comment>
<evidence type="ECO:0000256" key="2">
    <source>
        <dbReference type="ARBA" id="ARBA00022516"/>
    </source>
</evidence>
<dbReference type="Pfam" id="PF12242">
    <property type="entry name" value="Eno-Rase_NADH_b"/>
    <property type="match status" value="1"/>
</dbReference>
<comment type="pathway">
    <text evidence="11">Lipid metabolism; fatty acid biosynthesis.</text>
</comment>
<feature type="binding site" evidence="11">
    <location>
        <begin position="330"/>
        <end position="332"/>
    </location>
    <ligand>
        <name>NAD(+)</name>
        <dbReference type="ChEBI" id="CHEBI:57540"/>
    </ligand>
</feature>
<feature type="site" description="Plays an important role in discriminating NADH against NADPH" evidence="11">
    <location>
        <position position="131"/>
    </location>
</feature>
<keyword evidence="2 11" id="KW-0444">Lipid biosynthesis</keyword>
<evidence type="ECO:0000256" key="4">
    <source>
        <dbReference type="ARBA" id="ARBA00023002"/>
    </source>
</evidence>
<dbReference type="KEGG" id="xoo:XOO0027"/>
<dbReference type="NCBIfam" id="NF010177">
    <property type="entry name" value="PRK13656.1"/>
    <property type="match status" value="1"/>
</dbReference>
<feature type="active site" description="Proton donor" evidence="11">
    <location>
        <position position="292"/>
    </location>
</feature>
<dbReference type="GO" id="GO:0051287">
    <property type="term" value="F:NAD binding"/>
    <property type="evidence" value="ECO:0007669"/>
    <property type="project" value="UniProtKB-UniRule"/>
</dbReference>